<evidence type="ECO:0000259" key="3">
    <source>
        <dbReference type="PROSITE" id="PS50021"/>
    </source>
</evidence>
<reference evidence="4" key="3">
    <citation type="submission" date="2025-09" db="UniProtKB">
        <authorList>
            <consortium name="Ensembl"/>
        </authorList>
    </citation>
    <scope>IDENTIFICATION</scope>
</reference>
<evidence type="ECO:0000256" key="1">
    <source>
        <dbReference type="SAM" id="Coils"/>
    </source>
</evidence>
<dbReference type="Gene3D" id="3.40.50.300">
    <property type="entry name" value="P-loop containing nucleotide triphosphate hydrolases"/>
    <property type="match status" value="1"/>
</dbReference>
<dbReference type="InterPro" id="IPR010441">
    <property type="entry name" value="CH_2"/>
</dbReference>
<feature type="compositionally biased region" description="Low complexity" evidence="2">
    <location>
        <begin position="1168"/>
        <end position="1182"/>
    </location>
</feature>
<feature type="compositionally biased region" description="Basic and acidic residues" evidence="2">
    <location>
        <begin position="617"/>
        <end position="633"/>
    </location>
</feature>
<dbReference type="GO" id="GO:0002177">
    <property type="term" value="C:manchette"/>
    <property type="evidence" value="ECO:0007669"/>
    <property type="project" value="TreeGrafter"/>
</dbReference>
<gene>
    <name evidence="4" type="primary">SPEF2</name>
</gene>
<keyword evidence="1" id="KW-0175">Coiled coil</keyword>
<dbReference type="GeneID" id="114799857"/>
<feature type="region of interest" description="Disordered" evidence="2">
    <location>
        <begin position="255"/>
        <end position="275"/>
    </location>
</feature>
<organism evidence="4 5">
    <name type="scientific">Denticeps clupeoides</name>
    <name type="common">denticle herring</name>
    <dbReference type="NCBI Taxonomy" id="299321"/>
    <lineage>
        <taxon>Eukaryota</taxon>
        <taxon>Metazoa</taxon>
        <taxon>Chordata</taxon>
        <taxon>Craniata</taxon>
        <taxon>Vertebrata</taxon>
        <taxon>Euteleostomi</taxon>
        <taxon>Actinopterygii</taxon>
        <taxon>Neopterygii</taxon>
        <taxon>Teleostei</taxon>
        <taxon>Clupei</taxon>
        <taxon>Clupeiformes</taxon>
        <taxon>Denticipitoidei</taxon>
        <taxon>Denticipitidae</taxon>
        <taxon>Denticeps</taxon>
    </lineage>
</organism>
<dbReference type="InterPro" id="IPR056199">
    <property type="entry name" value="SPEF2_C"/>
</dbReference>
<dbReference type="Gene3D" id="1.10.418.10">
    <property type="entry name" value="Calponin-like domain"/>
    <property type="match status" value="1"/>
</dbReference>
<dbReference type="InterPro" id="IPR052634">
    <property type="entry name" value="Sperm_flagellar-bone_growth"/>
</dbReference>
<reference evidence="4" key="2">
    <citation type="submission" date="2025-08" db="UniProtKB">
        <authorList>
            <consortium name="Ensembl"/>
        </authorList>
    </citation>
    <scope>IDENTIFICATION</scope>
</reference>
<dbReference type="Pfam" id="PF06294">
    <property type="entry name" value="CH_2"/>
    <property type="match status" value="1"/>
</dbReference>
<evidence type="ECO:0000313" key="5">
    <source>
        <dbReference type="Proteomes" id="UP000694580"/>
    </source>
</evidence>
<feature type="region of interest" description="Disordered" evidence="2">
    <location>
        <begin position="723"/>
        <end position="757"/>
    </location>
</feature>
<feature type="compositionally biased region" description="Low complexity" evidence="2">
    <location>
        <begin position="1191"/>
        <end position="1206"/>
    </location>
</feature>
<dbReference type="SUPFAM" id="SSF52540">
    <property type="entry name" value="P-loop containing nucleoside triphosphate hydrolases"/>
    <property type="match status" value="1"/>
</dbReference>
<dbReference type="GeneTree" id="ENSGT00390000008160"/>
<dbReference type="GO" id="GO:0005737">
    <property type="term" value="C:cytoplasm"/>
    <property type="evidence" value="ECO:0007669"/>
    <property type="project" value="UniProtKB-ARBA"/>
</dbReference>
<dbReference type="InterPro" id="IPR027417">
    <property type="entry name" value="P-loop_NTPase"/>
</dbReference>
<reference evidence="4 5" key="1">
    <citation type="submission" date="2020-06" db="EMBL/GenBank/DDBJ databases">
        <authorList>
            <consortium name="Wellcome Sanger Institute Data Sharing"/>
        </authorList>
    </citation>
    <scope>NUCLEOTIDE SEQUENCE [LARGE SCALE GENOMIC DNA]</scope>
</reference>
<dbReference type="Proteomes" id="UP000694580">
    <property type="component" value="Chromosome 11"/>
</dbReference>
<proteinExistence type="predicted"/>
<feature type="domain" description="Calponin-homology (CH)" evidence="3">
    <location>
        <begin position="1"/>
        <end position="105"/>
    </location>
</feature>
<dbReference type="GO" id="GO:0007288">
    <property type="term" value="P:sperm axoneme assembly"/>
    <property type="evidence" value="ECO:0007669"/>
    <property type="project" value="TreeGrafter"/>
</dbReference>
<dbReference type="Ensembl" id="ENSDCDT00010031623.1">
    <property type="protein sequence ID" value="ENSDCDP00010025519.1"/>
    <property type="gene ID" value="ENSDCDG00010016223.1"/>
</dbReference>
<dbReference type="PANTHER" id="PTHR14919">
    <property type="entry name" value="KPL2-RELATED"/>
    <property type="match status" value="1"/>
</dbReference>
<feature type="coiled-coil region" evidence="1">
    <location>
        <begin position="304"/>
        <end position="343"/>
    </location>
</feature>
<sequence length="1662" mass="189944">MSDILCRWLNLELRLSKFVEPGTISKDFANGYLIGEVLHRYELQEDFHQFSKSSSASSKLNNFTRLEPTLLLLGVPFGLSTAKSVMLGQHGAAARLLYQLYMVLQRKKRAGLTGTAMETMQPAAITRLNRLEQEIYAERLKTVIRRGADAKLQKIVQRYEMKGRESYNKSIMVDFMEDQRQLKMKEEMRLQQIEKRRLVRRKQLEIMSRIHTAVVHIPKPPPNRTVKALERQRQNRRQLEAKNVHLEIAQFEKNRRKLSPRSGALPLSEGTSSHVMKMPKPEEMTRANQEYIQEIRQRLEEDAVAREQREKRRLRVLMEQLQAHEAQEEALREEQLVERLTRQCHHEKKLVVQLMQVRQQKEVLRQNRIFRERQYQEQRQRDFQEALDTEEALLRQAKLEHAEEIQLEIELHKRLMVERAHSRYQKHFNICKEIINQIVDLATKAGEYRLLTGSLIPSKMMREWKELLFCGKPLYDRSSVELTSEQREKQEILNNQDYDEYMAMTGEWTWPADEDKKGPSPNNNILGHIVQRLQSIATPTKASTPPPSFPHFTIKACIVGKTFSGKTTCLSRISQAYGIHVLPATVLIEQALAVFHNGESAVEDGEKMEPPGNGDSTPKETDLVEKESLKDQESSSTPELYNLNTEITASESLKSDAKTKLSKRALHGAAIDQLLRKGRAVTDELMVDVVVDAIRQVPADSGWILDGFPVNVTQAKLLEKALSGSDPDKTDKKKQNRTTLAMDPNPPKETASPSPSLDLVVLLEVSDDLVLGRAAEQGDKPEDSSCGPDEERSPIEQHSLPDKSQALHRITGFQDTWPKLEKWFSGKQNLLVKVNAEAEEEVVFRNVEAILHKTMTAAEKDSEQVAVSSPSTQIHNELSITETLIPGSVNWVYVDEPLPKEIAEYLVPYWENMCNSYVTNIKAVMQNLRDERNMIIHHLYNIREEFKQFLKQSDLKQQFVTQWQQDYNKFPDDMREDDETKAELHKRLDDLRERLWTICDQRRAEAEREQASLSENSWLENHTALLINHFSTLIQVEVDRFHDTLYLLRDYYSGMRGAVLPEMGHDFKCIPLLDTVDLEEGMKRLAKNVGKEDEEDRKKTKVIPLIPQRPSSAAVSKMTVACPSDEKLVYEIYEVAVATVNKMSLEMLQWETGNGKENVEQMEEEQKGTSGASPTTAAAGSAKKPRKKKGSVPSPVPAQSPSVPVVEDPNEVQKRLVRAKIHQECSAGRDHEDRAVKMRLELIKLRVLSTVQNLQQRASQAFKDMEEWLGARFLAEMNSIDQLTEVVRHHIESAVKIQHELMLSGTEFYVDGDMKVVATPPPSPPRPLVEVPVGSTLTIRQLEAFHAQLLKVAPTGLMSVNEFLDILKGLTSIRLGTDALPDPWMHITVAQILELTLMLAQDSVTLDWCRFLLSAALPWPVPTKKQLLKVLSRFRMVDHDQTGLISEEQYLQTELWCPTESILPIPDDPSEPIVYDRLAHLRKFFFSVFANQASSPAHLDYVNMLLYLAAHPDSVQGFVRALSLMVGHPLCYESNSLLLKSLAYMEEEESDQSDMNGNHRSSEGEGVSISALLKVVCHGGIKVTSRNQFHSNQKLEEEYEEDFRKIYEELGYGSEEKVPFSILSKHPRVQDLMESTLQYQLVDIHRVLRNQQSGFSTSFTAS</sequence>
<feature type="region of interest" description="Disordered" evidence="2">
    <location>
        <begin position="773"/>
        <end position="805"/>
    </location>
</feature>
<dbReference type="InterPro" id="IPR036872">
    <property type="entry name" value="CH_dom_sf"/>
</dbReference>
<dbReference type="InterPro" id="IPR001715">
    <property type="entry name" value="CH_dom"/>
</dbReference>
<dbReference type="Pfam" id="PF00406">
    <property type="entry name" value="ADK"/>
    <property type="match status" value="1"/>
</dbReference>
<dbReference type="PANTHER" id="PTHR14919:SF0">
    <property type="entry name" value="SPERM FLAGELLAR PROTEIN 2"/>
    <property type="match status" value="1"/>
</dbReference>
<feature type="compositionally biased region" description="Basic and acidic residues" evidence="2">
    <location>
        <begin position="776"/>
        <end position="801"/>
    </location>
</feature>
<dbReference type="Pfam" id="PF24082">
    <property type="entry name" value="SPEF2_C"/>
    <property type="match status" value="1"/>
</dbReference>
<accession>A0AAY4BXG6</accession>
<keyword evidence="5" id="KW-1185">Reference proteome</keyword>
<name>A0AAY4BXG6_9TELE</name>
<feature type="region of interest" description="Disordered" evidence="2">
    <location>
        <begin position="601"/>
        <end position="640"/>
    </location>
</feature>
<protein>
    <recommendedName>
        <fullName evidence="3">Calponin-homology (CH) domain-containing protein</fullName>
    </recommendedName>
</protein>
<dbReference type="RefSeq" id="XP_028852592.1">
    <property type="nucleotide sequence ID" value="XM_028996759.1"/>
</dbReference>
<dbReference type="GO" id="GO:0097225">
    <property type="term" value="C:sperm midpiece"/>
    <property type="evidence" value="ECO:0007669"/>
    <property type="project" value="TreeGrafter"/>
</dbReference>
<evidence type="ECO:0000256" key="2">
    <source>
        <dbReference type="SAM" id="MobiDB-lite"/>
    </source>
</evidence>
<dbReference type="PROSITE" id="PS50021">
    <property type="entry name" value="CH"/>
    <property type="match status" value="1"/>
</dbReference>
<evidence type="ECO:0000313" key="4">
    <source>
        <dbReference type="Ensembl" id="ENSDCDP00010025519.1"/>
    </source>
</evidence>
<feature type="region of interest" description="Disordered" evidence="2">
    <location>
        <begin position="1158"/>
        <end position="1209"/>
    </location>
</feature>
<dbReference type="Pfam" id="PF22946">
    <property type="entry name" value="SPEF2_D5"/>
    <property type="match status" value="1"/>
</dbReference>
<dbReference type="InterPro" id="IPR054517">
    <property type="entry name" value="SPEF2_D5"/>
</dbReference>